<dbReference type="OrthoDB" id="272077at2759"/>
<dbReference type="GO" id="GO:0005758">
    <property type="term" value="C:mitochondrial intermembrane space"/>
    <property type="evidence" value="ECO:0007669"/>
    <property type="project" value="TreeGrafter"/>
</dbReference>
<keyword evidence="2" id="KW-1185">Reference proteome</keyword>
<organism evidence="3">
    <name type="scientific">Enterobius vermicularis</name>
    <name type="common">Human pinworm</name>
    <dbReference type="NCBI Taxonomy" id="51028"/>
    <lineage>
        <taxon>Eukaryota</taxon>
        <taxon>Metazoa</taxon>
        <taxon>Ecdysozoa</taxon>
        <taxon>Nematoda</taxon>
        <taxon>Chromadorea</taxon>
        <taxon>Rhabditida</taxon>
        <taxon>Spirurina</taxon>
        <taxon>Oxyuridomorpha</taxon>
        <taxon>Oxyuroidea</taxon>
        <taxon>Oxyuridae</taxon>
        <taxon>Enterobius</taxon>
    </lineage>
</organism>
<protein>
    <submittedName>
        <fullName evidence="3">Beta-lactamase</fullName>
    </submittedName>
</protein>
<evidence type="ECO:0000313" key="1">
    <source>
        <dbReference type="EMBL" id="VDD90005.1"/>
    </source>
</evidence>
<reference evidence="3" key="1">
    <citation type="submission" date="2017-02" db="UniProtKB">
        <authorList>
            <consortium name="WormBaseParasite"/>
        </authorList>
    </citation>
    <scope>IDENTIFICATION</scope>
</reference>
<evidence type="ECO:0000313" key="2">
    <source>
        <dbReference type="Proteomes" id="UP000274131"/>
    </source>
</evidence>
<dbReference type="SUPFAM" id="SSF81901">
    <property type="entry name" value="HCP-like"/>
    <property type="match status" value="1"/>
</dbReference>
<accession>A0A0N4V4L2</accession>
<name>A0A0N4V4L2_ENTVE</name>
<dbReference type="PANTHER" id="PTHR13891:SF1">
    <property type="entry name" value="CYTOCHROME C OXIDASE ASSEMBLY FACTOR 7"/>
    <property type="match status" value="1"/>
</dbReference>
<reference evidence="1 2" key="2">
    <citation type="submission" date="2018-10" db="EMBL/GenBank/DDBJ databases">
        <authorList>
            <consortium name="Pathogen Informatics"/>
        </authorList>
    </citation>
    <scope>NUCLEOTIDE SEQUENCE [LARGE SCALE GENOMIC DNA]</scope>
</reference>
<gene>
    <name evidence="1" type="ORF">EVEC_LOCUS4756</name>
</gene>
<dbReference type="WBParaSite" id="EVEC_0000507201-mRNA-1">
    <property type="protein sequence ID" value="EVEC_0000507201-mRNA-1"/>
    <property type="gene ID" value="EVEC_0000507201"/>
</dbReference>
<sequence length="199" mass="22848">MLTEAQRKANLEAEEYLKNLELEFSFGCIKENRADSCHQHAVFLEQMRRNAAEAFKFFKTNCEKRKYPESCLKYAKYLIVGYFPKIYFLLECEPSIEGAIKPLKIACEGNVASACHLLSLVYYNTKGVKAASDVEKYMRRACDLEDGKSCWILSTWYLGAVSGTEVVDGKKQFSCAQHSCNWLRLTLVQAKYFFLCPCF</sequence>
<dbReference type="EMBL" id="UXUI01007951">
    <property type="protein sequence ID" value="VDD90005.1"/>
    <property type="molecule type" value="Genomic_DNA"/>
</dbReference>
<evidence type="ECO:0000313" key="3">
    <source>
        <dbReference type="WBParaSite" id="EVEC_0000507201-mRNA-1"/>
    </source>
</evidence>
<dbReference type="AlphaFoldDB" id="A0A0N4V4L2"/>
<dbReference type="Gene3D" id="1.25.40.10">
    <property type="entry name" value="Tetratricopeptide repeat domain"/>
    <property type="match status" value="1"/>
</dbReference>
<proteinExistence type="predicted"/>
<dbReference type="Proteomes" id="UP000274131">
    <property type="component" value="Unassembled WGS sequence"/>
</dbReference>
<dbReference type="InterPro" id="IPR040239">
    <property type="entry name" value="HcpB-like"/>
</dbReference>
<dbReference type="PANTHER" id="PTHR13891">
    <property type="entry name" value="CYTOCHROME C OXIDASE ASSEMBLY FACTOR 7"/>
    <property type="match status" value="1"/>
</dbReference>
<dbReference type="InterPro" id="IPR011990">
    <property type="entry name" value="TPR-like_helical_dom_sf"/>
</dbReference>
<dbReference type="STRING" id="51028.A0A0N4V4L2"/>